<dbReference type="Gene3D" id="2.40.50.1020">
    <property type="entry name" value="LytTr DNA-binding domain"/>
    <property type="match status" value="1"/>
</dbReference>
<organism evidence="6 7">
    <name type="scientific">Streptomyces marincola</name>
    <dbReference type="NCBI Taxonomy" id="2878388"/>
    <lineage>
        <taxon>Bacteria</taxon>
        <taxon>Bacillati</taxon>
        <taxon>Actinomycetota</taxon>
        <taxon>Actinomycetes</taxon>
        <taxon>Kitasatosporales</taxon>
        <taxon>Streptomycetaceae</taxon>
        <taxon>Streptomyces</taxon>
    </lineage>
</organism>
<dbReference type="SMART" id="SM00850">
    <property type="entry name" value="LytTR"/>
    <property type="match status" value="1"/>
</dbReference>
<dbReference type="InterPro" id="IPR039420">
    <property type="entry name" value="WalR-like"/>
</dbReference>
<dbReference type="Gene3D" id="3.40.50.2300">
    <property type="match status" value="1"/>
</dbReference>
<keyword evidence="2" id="KW-0597">Phosphoprotein</keyword>
<dbReference type="Proteomes" id="UP000194218">
    <property type="component" value="Chromosome"/>
</dbReference>
<dbReference type="InterPro" id="IPR011006">
    <property type="entry name" value="CheY-like_superfamily"/>
</dbReference>
<gene>
    <name evidence="6" type="ORF">CAG99_09420</name>
</gene>
<evidence type="ECO:0000259" key="4">
    <source>
        <dbReference type="PROSITE" id="PS50110"/>
    </source>
</evidence>
<reference evidence="6 7" key="1">
    <citation type="submission" date="2017-05" db="EMBL/GenBank/DDBJ databases">
        <title>Complete genome sequence of Streptomyces sp. SCSIO 03032 revealed the diverse biosynthetic pathways for its bioactive secondary metabolites.</title>
        <authorList>
            <person name="Ma L."/>
            <person name="Zhu Y."/>
            <person name="Zhang W."/>
            <person name="Zhang G."/>
            <person name="Tian X."/>
            <person name="Zhang S."/>
            <person name="Zhang C."/>
        </authorList>
    </citation>
    <scope>NUCLEOTIDE SEQUENCE [LARGE SCALE GENOMIC DNA]</scope>
    <source>
        <strain evidence="6 7">SCSIO 03032</strain>
    </source>
</reference>
<dbReference type="KEGG" id="smao:CAG99_09420"/>
<dbReference type="GO" id="GO:0000976">
    <property type="term" value="F:transcription cis-regulatory region binding"/>
    <property type="evidence" value="ECO:0007669"/>
    <property type="project" value="TreeGrafter"/>
</dbReference>
<dbReference type="PROSITE" id="PS50110">
    <property type="entry name" value="RESPONSE_REGULATORY"/>
    <property type="match status" value="1"/>
</dbReference>
<dbReference type="Pfam" id="PF00072">
    <property type="entry name" value="Response_reg"/>
    <property type="match status" value="1"/>
</dbReference>
<dbReference type="GO" id="GO:0006355">
    <property type="term" value="P:regulation of DNA-templated transcription"/>
    <property type="evidence" value="ECO:0007669"/>
    <property type="project" value="TreeGrafter"/>
</dbReference>
<evidence type="ECO:0000256" key="2">
    <source>
        <dbReference type="PROSITE-ProRule" id="PRU00169"/>
    </source>
</evidence>
<feature type="domain" description="HTH LytTR-type" evidence="5">
    <location>
        <begin position="141"/>
        <end position="244"/>
    </location>
</feature>
<sequence>MRNVLRALVVEDEASTRRELAAMLAALPEIGPVSQADGGEAAVRLLGTETFDAAFLDISMPGLDGMEVARVLSVLSAPPAIVFVTASEHHAVDAFGIGAADYLLKPVRPERLAEAVARVGALRRPAPAQGAAGAAEELSVVQIETGRQTVFVHRDDIQFAEAHGDYVRLHTAAGSHLIRLSLTYLEEVWAEAGFVRAHRGYLVAVGWVKDLRVSSASGLLARTPAGDVPVSRRHSRALKERLLAAVRDDAGRGGPGPPGGGRGRGGAGGA</sequence>
<dbReference type="InterPro" id="IPR007492">
    <property type="entry name" value="LytTR_DNA-bd_dom"/>
</dbReference>
<dbReference type="EMBL" id="CP021121">
    <property type="protein sequence ID" value="ARQ69055.1"/>
    <property type="molecule type" value="Genomic_DNA"/>
</dbReference>
<protein>
    <submittedName>
        <fullName evidence="6">DNA-binding response regulator</fullName>
    </submittedName>
</protein>
<dbReference type="GO" id="GO:0000156">
    <property type="term" value="F:phosphorelay response regulator activity"/>
    <property type="evidence" value="ECO:0007669"/>
    <property type="project" value="TreeGrafter"/>
</dbReference>
<dbReference type="SUPFAM" id="SSF52172">
    <property type="entry name" value="CheY-like"/>
    <property type="match status" value="1"/>
</dbReference>
<feature type="compositionally biased region" description="Gly residues" evidence="3">
    <location>
        <begin position="259"/>
        <end position="270"/>
    </location>
</feature>
<evidence type="ECO:0000259" key="5">
    <source>
        <dbReference type="PROSITE" id="PS50930"/>
    </source>
</evidence>
<dbReference type="InterPro" id="IPR001789">
    <property type="entry name" value="Sig_transdc_resp-reg_receiver"/>
</dbReference>
<evidence type="ECO:0000256" key="1">
    <source>
        <dbReference type="ARBA" id="ARBA00023125"/>
    </source>
</evidence>
<accession>A0A1W7CWD3</accession>
<dbReference type="GO" id="GO:0005829">
    <property type="term" value="C:cytosol"/>
    <property type="evidence" value="ECO:0007669"/>
    <property type="project" value="TreeGrafter"/>
</dbReference>
<evidence type="ECO:0000313" key="6">
    <source>
        <dbReference type="EMBL" id="ARQ69055.1"/>
    </source>
</evidence>
<dbReference type="AlphaFoldDB" id="A0A1W7CWD3"/>
<feature type="domain" description="Response regulatory" evidence="4">
    <location>
        <begin position="6"/>
        <end position="120"/>
    </location>
</feature>
<evidence type="ECO:0000313" key="7">
    <source>
        <dbReference type="Proteomes" id="UP000194218"/>
    </source>
</evidence>
<keyword evidence="7" id="KW-1185">Reference proteome</keyword>
<keyword evidence="1 6" id="KW-0238">DNA-binding</keyword>
<dbReference type="PANTHER" id="PTHR48111:SF69">
    <property type="entry name" value="RESPONSE REGULATOR RECEIVER"/>
    <property type="match status" value="1"/>
</dbReference>
<evidence type="ECO:0000256" key="3">
    <source>
        <dbReference type="SAM" id="MobiDB-lite"/>
    </source>
</evidence>
<dbReference type="GO" id="GO:0032993">
    <property type="term" value="C:protein-DNA complex"/>
    <property type="evidence" value="ECO:0007669"/>
    <property type="project" value="TreeGrafter"/>
</dbReference>
<feature type="modified residue" description="4-aspartylphosphate" evidence="2">
    <location>
        <position position="57"/>
    </location>
</feature>
<dbReference type="SMART" id="SM00448">
    <property type="entry name" value="REC"/>
    <property type="match status" value="1"/>
</dbReference>
<name>A0A1W7CWD3_9ACTN</name>
<dbReference type="PANTHER" id="PTHR48111">
    <property type="entry name" value="REGULATOR OF RPOS"/>
    <property type="match status" value="1"/>
</dbReference>
<dbReference type="PROSITE" id="PS50930">
    <property type="entry name" value="HTH_LYTTR"/>
    <property type="match status" value="1"/>
</dbReference>
<dbReference type="OrthoDB" id="236568at2"/>
<feature type="region of interest" description="Disordered" evidence="3">
    <location>
        <begin position="247"/>
        <end position="270"/>
    </location>
</feature>
<dbReference type="Pfam" id="PF04397">
    <property type="entry name" value="LytTR"/>
    <property type="match status" value="1"/>
</dbReference>
<proteinExistence type="predicted"/>